<comment type="caution">
    <text evidence="2">The sequence shown here is derived from an EMBL/GenBank/DDBJ whole genome shotgun (WGS) entry which is preliminary data.</text>
</comment>
<evidence type="ECO:0000313" key="3">
    <source>
        <dbReference type="Proteomes" id="UP000466586"/>
    </source>
</evidence>
<dbReference type="PANTHER" id="PTHR43581:SF2">
    <property type="entry name" value="EXCINUCLEASE ATPASE SUBUNIT"/>
    <property type="match status" value="1"/>
</dbReference>
<dbReference type="GO" id="GO:0005524">
    <property type="term" value="F:ATP binding"/>
    <property type="evidence" value="ECO:0007669"/>
    <property type="project" value="InterPro"/>
</dbReference>
<proteinExistence type="predicted"/>
<keyword evidence="3" id="KW-1185">Reference proteome</keyword>
<dbReference type="InterPro" id="IPR003593">
    <property type="entry name" value="AAA+_ATPase"/>
</dbReference>
<dbReference type="Proteomes" id="UP000466586">
    <property type="component" value="Unassembled WGS sequence"/>
</dbReference>
<dbReference type="InterPro" id="IPR027417">
    <property type="entry name" value="P-loop_NTPase"/>
</dbReference>
<dbReference type="AlphaFoldDB" id="A0A7K1YGY2"/>
<gene>
    <name evidence="2" type="ORF">GS399_20330</name>
</gene>
<accession>A0A7K1YGY2</accession>
<reference evidence="2 3" key="1">
    <citation type="submission" date="2019-11" db="EMBL/GenBank/DDBJ databases">
        <title>Pedobacter sp. HMF7647 Genome sequencing and assembly.</title>
        <authorList>
            <person name="Kang H."/>
            <person name="Kim H."/>
            <person name="Joh K."/>
        </authorList>
    </citation>
    <scope>NUCLEOTIDE SEQUENCE [LARGE SCALE GENOMIC DNA]</scope>
    <source>
        <strain evidence="2 3">HMF7647</strain>
    </source>
</reference>
<dbReference type="SUPFAM" id="SSF52540">
    <property type="entry name" value="P-loop containing nucleoside triphosphate hydrolases"/>
    <property type="match status" value="1"/>
</dbReference>
<dbReference type="Gene3D" id="3.40.50.300">
    <property type="entry name" value="P-loop containing nucleotide triphosphate hydrolases"/>
    <property type="match status" value="1"/>
</dbReference>
<organism evidence="2 3">
    <name type="scientific">Hufsiella arboris</name>
    <dbReference type="NCBI Taxonomy" id="2695275"/>
    <lineage>
        <taxon>Bacteria</taxon>
        <taxon>Pseudomonadati</taxon>
        <taxon>Bacteroidota</taxon>
        <taxon>Sphingobacteriia</taxon>
        <taxon>Sphingobacteriales</taxon>
        <taxon>Sphingobacteriaceae</taxon>
        <taxon>Hufsiella</taxon>
    </lineage>
</organism>
<sequence>MKISNIHISGVGGLGSIDILFNNRMNIICGPNGIGKTTVLESIAHLFAWGQTSILKRNVKFESSQIKGTFTIDEKDVSSEVAFKNFIPEKSNDINSPLHSYSKYLISLKTSRTFDYVPLRAVEKDTNKDDGNLWTDSKQGIQLTNIKNWFVNRYLYYVHEGALTKEQKANFDLAKSVFSLLNPNFQFSKVEASSNEIMVETPTGLIYYEYLSSGFKSILSVAFGIIKEIEFRFVEPRIEAKSFDGIILIDELELHLHPEWQERVTQILLDLFPNAQFITTTHSPHVIQFAESNQVVALSFFDNNVVRRDLVNSKYGYQGWTVEEILRDVMDMEDTQTKVFNENIQEFEKAIDNNDYKKSIEIYSKLEEMLHPQNSLKKLLKFQIASIKTEPND</sequence>
<protein>
    <submittedName>
        <fullName evidence="2">AAA family ATPase</fullName>
    </submittedName>
</protein>
<dbReference type="RefSeq" id="WP_160846497.1">
    <property type="nucleotide sequence ID" value="NZ_WVHT01000021.1"/>
</dbReference>
<dbReference type="PANTHER" id="PTHR43581">
    <property type="entry name" value="ATP/GTP PHOSPHATASE"/>
    <property type="match status" value="1"/>
</dbReference>
<dbReference type="InterPro" id="IPR051396">
    <property type="entry name" value="Bact_Antivir_Def_Nuclease"/>
</dbReference>
<dbReference type="InterPro" id="IPR003959">
    <property type="entry name" value="ATPase_AAA_core"/>
</dbReference>
<dbReference type="SMART" id="SM00382">
    <property type="entry name" value="AAA"/>
    <property type="match status" value="1"/>
</dbReference>
<dbReference type="GO" id="GO:0016887">
    <property type="term" value="F:ATP hydrolysis activity"/>
    <property type="evidence" value="ECO:0007669"/>
    <property type="project" value="InterPro"/>
</dbReference>
<evidence type="ECO:0000313" key="2">
    <source>
        <dbReference type="EMBL" id="MXV53319.1"/>
    </source>
</evidence>
<dbReference type="Pfam" id="PF13304">
    <property type="entry name" value="AAA_21"/>
    <property type="match status" value="1"/>
</dbReference>
<feature type="domain" description="AAA+ ATPase" evidence="1">
    <location>
        <begin position="22"/>
        <end position="301"/>
    </location>
</feature>
<evidence type="ECO:0000259" key="1">
    <source>
        <dbReference type="SMART" id="SM00382"/>
    </source>
</evidence>
<dbReference type="EMBL" id="WVHT01000021">
    <property type="protein sequence ID" value="MXV53319.1"/>
    <property type="molecule type" value="Genomic_DNA"/>
</dbReference>
<name>A0A7K1YGY2_9SPHI</name>